<dbReference type="Gene3D" id="3.40.50.150">
    <property type="entry name" value="Vaccinia Virus protein VP39"/>
    <property type="match status" value="1"/>
</dbReference>
<dbReference type="AlphaFoldDB" id="A0A7I7WQP5"/>
<dbReference type="PANTHER" id="PTHR43591">
    <property type="entry name" value="METHYLTRANSFERASE"/>
    <property type="match status" value="1"/>
</dbReference>
<dbReference type="SUPFAM" id="SSF53335">
    <property type="entry name" value="S-adenosyl-L-methionine-dependent methyltransferases"/>
    <property type="match status" value="1"/>
</dbReference>
<accession>A0A7I7WQP5</accession>
<name>A0A7I7WQP5_MYCGU</name>
<feature type="domain" description="Methyltransferase" evidence="1">
    <location>
        <begin position="42"/>
        <end position="139"/>
    </location>
</feature>
<evidence type="ECO:0000259" key="1">
    <source>
        <dbReference type="Pfam" id="PF13649"/>
    </source>
</evidence>
<keyword evidence="2" id="KW-0808">Transferase</keyword>
<dbReference type="InterPro" id="IPR041698">
    <property type="entry name" value="Methyltransf_25"/>
</dbReference>
<protein>
    <submittedName>
        <fullName evidence="2">Type 11 methyltransferase</fullName>
    </submittedName>
</protein>
<proteinExistence type="predicted"/>
<dbReference type="Proteomes" id="UP000466187">
    <property type="component" value="Chromosome"/>
</dbReference>
<sequence length="210" mass="23003">MLMNRAETALINSPPRRWLQRLYEVPVLLRFGGRLPPGSRALEIGCGSGYGSQLVLQRFGAARIDALDLDPAMIERARAQLAPYGDRVHLATGSATDLRAALDADDGSYDAVFDFGIIHHVPDWRAAVAEAARVLTPGGRFYFEEVTAHALNRLTYRRLFDHPTDDRFTAEDFLDEVSRQGLVILGSVTRIQGDYLLGVAAKPLAAAGGR</sequence>
<evidence type="ECO:0000313" key="3">
    <source>
        <dbReference type="Proteomes" id="UP000466187"/>
    </source>
</evidence>
<gene>
    <name evidence="2" type="ORF">MGAD_33720</name>
</gene>
<keyword evidence="2" id="KW-0489">Methyltransferase</keyword>
<evidence type="ECO:0000313" key="2">
    <source>
        <dbReference type="EMBL" id="BBZ19037.1"/>
    </source>
</evidence>
<dbReference type="KEGG" id="mgad:MGAD_33720"/>
<organism evidence="2 3">
    <name type="scientific">Mycolicibacterium gadium</name>
    <name type="common">Mycobacterium gadium</name>
    <dbReference type="NCBI Taxonomy" id="1794"/>
    <lineage>
        <taxon>Bacteria</taxon>
        <taxon>Bacillati</taxon>
        <taxon>Actinomycetota</taxon>
        <taxon>Actinomycetes</taxon>
        <taxon>Mycobacteriales</taxon>
        <taxon>Mycobacteriaceae</taxon>
        <taxon>Mycolicibacterium</taxon>
    </lineage>
</organism>
<dbReference type="EMBL" id="AP022608">
    <property type="protein sequence ID" value="BBZ19037.1"/>
    <property type="molecule type" value="Genomic_DNA"/>
</dbReference>
<dbReference type="Pfam" id="PF13649">
    <property type="entry name" value="Methyltransf_25"/>
    <property type="match status" value="1"/>
</dbReference>
<reference evidence="2 3" key="1">
    <citation type="journal article" date="2019" name="Emerg. Microbes Infect.">
        <title>Comprehensive subspecies identification of 175 nontuberculous mycobacteria species based on 7547 genomic profiles.</title>
        <authorList>
            <person name="Matsumoto Y."/>
            <person name="Kinjo T."/>
            <person name="Motooka D."/>
            <person name="Nabeya D."/>
            <person name="Jung N."/>
            <person name="Uechi K."/>
            <person name="Horii T."/>
            <person name="Iida T."/>
            <person name="Fujita J."/>
            <person name="Nakamura S."/>
        </authorList>
    </citation>
    <scope>NUCLEOTIDE SEQUENCE [LARGE SCALE GENOMIC DNA]</scope>
    <source>
        <strain evidence="2 3">JCM 12688</strain>
    </source>
</reference>
<dbReference type="PANTHER" id="PTHR43591:SF109">
    <property type="entry name" value="METHYLTRANSFERASE TYPE 11 DOMAIN-CONTAINING PROTEIN"/>
    <property type="match status" value="1"/>
</dbReference>
<dbReference type="GO" id="GO:0032259">
    <property type="term" value="P:methylation"/>
    <property type="evidence" value="ECO:0007669"/>
    <property type="project" value="UniProtKB-KW"/>
</dbReference>
<dbReference type="CDD" id="cd02440">
    <property type="entry name" value="AdoMet_MTases"/>
    <property type="match status" value="1"/>
</dbReference>
<dbReference type="InterPro" id="IPR029063">
    <property type="entry name" value="SAM-dependent_MTases_sf"/>
</dbReference>
<dbReference type="GO" id="GO:0008168">
    <property type="term" value="F:methyltransferase activity"/>
    <property type="evidence" value="ECO:0007669"/>
    <property type="project" value="UniProtKB-KW"/>
</dbReference>